<sequence length="41" mass="4670">MLYKESKINDQKSTSYLSIKETLTNLCIIKSSCNILKEVCS</sequence>
<evidence type="ECO:0000313" key="2">
    <source>
        <dbReference type="Proteomes" id="UP001295684"/>
    </source>
</evidence>
<dbReference type="EMBL" id="CAMPGE010010740">
    <property type="protein sequence ID" value="CAI2369587.1"/>
    <property type="molecule type" value="Genomic_DNA"/>
</dbReference>
<name>A0AAD1UIX5_EUPCR</name>
<keyword evidence="2" id="KW-1185">Reference proteome</keyword>
<protein>
    <submittedName>
        <fullName evidence="1">Uncharacterized protein</fullName>
    </submittedName>
</protein>
<evidence type="ECO:0000313" key="1">
    <source>
        <dbReference type="EMBL" id="CAI2369587.1"/>
    </source>
</evidence>
<comment type="caution">
    <text evidence="1">The sequence shown here is derived from an EMBL/GenBank/DDBJ whole genome shotgun (WGS) entry which is preliminary data.</text>
</comment>
<gene>
    <name evidence="1" type="ORF">ECRASSUSDP1_LOCUS10890</name>
</gene>
<reference evidence="1" key="1">
    <citation type="submission" date="2023-07" db="EMBL/GenBank/DDBJ databases">
        <authorList>
            <consortium name="AG Swart"/>
            <person name="Singh M."/>
            <person name="Singh A."/>
            <person name="Seah K."/>
            <person name="Emmerich C."/>
        </authorList>
    </citation>
    <scope>NUCLEOTIDE SEQUENCE</scope>
    <source>
        <strain evidence="1">DP1</strain>
    </source>
</reference>
<proteinExistence type="predicted"/>
<dbReference type="Proteomes" id="UP001295684">
    <property type="component" value="Unassembled WGS sequence"/>
</dbReference>
<dbReference type="AlphaFoldDB" id="A0AAD1UIX5"/>
<organism evidence="1 2">
    <name type="scientific">Euplotes crassus</name>
    <dbReference type="NCBI Taxonomy" id="5936"/>
    <lineage>
        <taxon>Eukaryota</taxon>
        <taxon>Sar</taxon>
        <taxon>Alveolata</taxon>
        <taxon>Ciliophora</taxon>
        <taxon>Intramacronucleata</taxon>
        <taxon>Spirotrichea</taxon>
        <taxon>Hypotrichia</taxon>
        <taxon>Euplotida</taxon>
        <taxon>Euplotidae</taxon>
        <taxon>Moneuplotes</taxon>
    </lineage>
</organism>
<accession>A0AAD1UIX5</accession>